<dbReference type="EMBL" id="CM037160">
    <property type="protein sequence ID" value="KAH7840946.1"/>
    <property type="molecule type" value="Genomic_DNA"/>
</dbReference>
<gene>
    <name evidence="1" type="ORF">Vadar_023711</name>
</gene>
<comment type="caution">
    <text evidence="1">The sequence shown here is derived from an EMBL/GenBank/DDBJ whole genome shotgun (WGS) entry which is preliminary data.</text>
</comment>
<dbReference type="Proteomes" id="UP000828048">
    <property type="component" value="Chromosome 10"/>
</dbReference>
<name>A0ACB7XKQ2_9ERIC</name>
<proteinExistence type="predicted"/>
<keyword evidence="2" id="KW-1185">Reference proteome</keyword>
<reference evidence="1 2" key="1">
    <citation type="journal article" date="2021" name="Hortic Res">
        <title>High-quality reference genome and annotation aids understanding of berry development for evergreen blueberry (Vaccinium darrowii).</title>
        <authorList>
            <person name="Yu J."/>
            <person name="Hulse-Kemp A.M."/>
            <person name="Babiker E."/>
            <person name="Staton M."/>
        </authorList>
    </citation>
    <scope>NUCLEOTIDE SEQUENCE [LARGE SCALE GENOMIC DNA]</scope>
    <source>
        <strain evidence="2">cv. NJ 8807/NJ 8810</strain>
        <tissue evidence="1">Young leaf</tissue>
    </source>
</reference>
<evidence type="ECO:0000313" key="2">
    <source>
        <dbReference type="Proteomes" id="UP000828048"/>
    </source>
</evidence>
<organism evidence="1 2">
    <name type="scientific">Vaccinium darrowii</name>
    <dbReference type="NCBI Taxonomy" id="229202"/>
    <lineage>
        <taxon>Eukaryota</taxon>
        <taxon>Viridiplantae</taxon>
        <taxon>Streptophyta</taxon>
        <taxon>Embryophyta</taxon>
        <taxon>Tracheophyta</taxon>
        <taxon>Spermatophyta</taxon>
        <taxon>Magnoliopsida</taxon>
        <taxon>eudicotyledons</taxon>
        <taxon>Gunneridae</taxon>
        <taxon>Pentapetalae</taxon>
        <taxon>asterids</taxon>
        <taxon>Ericales</taxon>
        <taxon>Ericaceae</taxon>
        <taxon>Vaccinioideae</taxon>
        <taxon>Vaccinieae</taxon>
        <taxon>Vaccinium</taxon>
    </lineage>
</organism>
<accession>A0ACB7XKQ2</accession>
<protein>
    <submittedName>
        <fullName evidence="1">Uncharacterized protein</fullName>
    </submittedName>
</protein>
<sequence>MESESVSKVETGSPSPSVPTIGVAVFLLKEEEGQGRKVLLGRRLTSVGFNTFALPGGRLEFCESFEECAAREVKEETGLDVEKTEFLTVTNNIFSEHAKPVHVVCIFMRAVLTDPRQVAQNLEPEKCGGWDWSLTQVHAPAEYDKLDNHWDVKSRASLAVTKCRTAVRPETLCSSAGLATRTEPIYTWLRGVGTLPNLGSTRYGSEAEADVQGFGSPGRAGCVVGKRGMEGGALESEVLHADSSWDRVEGRFASNPLSMVKVRVSGEQRKMLDLPFSVQEMGIALFQMDGLKAPGSDGYAAVFYQKNWDWIGGK</sequence>
<evidence type="ECO:0000313" key="1">
    <source>
        <dbReference type="EMBL" id="KAH7840946.1"/>
    </source>
</evidence>